<dbReference type="OrthoDB" id="193499at2759"/>
<dbReference type="AlphaFoldDB" id="A0A2A9NRP4"/>
<evidence type="ECO:0000256" key="4">
    <source>
        <dbReference type="ARBA" id="ARBA00023235"/>
    </source>
</evidence>
<dbReference type="Pfam" id="PF00160">
    <property type="entry name" value="Pro_isomerase"/>
    <property type="match status" value="1"/>
</dbReference>
<accession>A0A2A9NRP4</accession>
<keyword evidence="9" id="KW-1185">Reference proteome</keyword>
<dbReference type="Proteomes" id="UP000242287">
    <property type="component" value="Unassembled WGS sequence"/>
</dbReference>
<dbReference type="GO" id="GO:0000324">
    <property type="term" value="C:fungal-type vacuole"/>
    <property type="evidence" value="ECO:0007669"/>
    <property type="project" value="TreeGrafter"/>
</dbReference>
<comment type="similarity">
    <text evidence="5">Belongs to the cyclophilin-type PPIase family. PPIase B subfamily.</text>
</comment>
<dbReference type="FunFam" id="2.40.100.10:FF:000019">
    <property type="entry name" value="Peptidyl-prolyl cis-trans isomerase"/>
    <property type="match status" value="1"/>
</dbReference>
<dbReference type="InterPro" id="IPR002130">
    <property type="entry name" value="Cyclophilin-type_PPIase_dom"/>
</dbReference>
<evidence type="ECO:0000313" key="9">
    <source>
        <dbReference type="Proteomes" id="UP000242287"/>
    </source>
</evidence>
<evidence type="ECO:0000256" key="2">
    <source>
        <dbReference type="ARBA" id="ARBA00022729"/>
    </source>
</evidence>
<protein>
    <recommendedName>
        <fullName evidence="6">Peptidyl-prolyl cis-trans isomerase</fullName>
        <shortName evidence="6">PPIase</shortName>
        <ecNumber evidence="6">5.2.1.8</ecNumber>
    </recommendedName>
</protein>
<name>A0A2A9NRP4_9AGAR</name>
<dbReference type="SUPFAM" id="SSF50891">
    <property type="entry name" value="Cyclophilin-like"/>
    <property type="match status" value="1"/>
</dbReference>
<dbReference type="PIRSF" id="PIRSF001467">
    <property type="entry name" value="Peptidylpro_ismrse"/>
    <property type="match status" value="1"/>
</dbReference>
<dbReference type="InterPro" id="IPR029000">
    <property type="entry name" value="Cyclophilin-like_dom_sf"/>
</dbReference>
<evidence type="ECO:0000256" key="3">
    <source>
        <dbReference type="ARBA" id="ARBA00023110"/>
    </source>
</evidence>
<dbReference type="PROSITE" id="PS50072">
    <property type="entry name" value="CSA_PPIASE_2"/>
    <property type="match status" value="1"/>
</dbReference>
<evidence type="ECO:0000313" key="8">
    <source>
        <dbReference type="EMBL" id="PFH53655.1"/>
    </source>
</evidence>
<dbReference type="PANTHER" id="PTHR11071:SF561">
    <property type="entry name" value="PEPTIDYL-PROLYL CIS-TRANS ISOMERASE D-RELATED"/>
    <property type="match status" value="1"/>
</dbReference>
<evidence type="ECO:0000256" key="1">
    <source>
        <dbReference type="ARBA" id="ARBA00000971"/>
    </source>
</evidence>
<proteinExistence type="inferred from homology"/>
<dbReference type="GO" id="GO:0003755">
    <property type="term" value="F:peptidyl-prolyl cis-trans isomerase activity"/>
    <property type="evidence" value="ECO:0007669"/>
    <property type="project" value="UniProtKB-UniRule"/>
</dbReference>
<dbReference type="InterPro" id="IPR020892">
    <property type="entry name" value="Cyclophilin-type_PPIase_CS"/>
</dbReference>
<keyword evidence="2 6" id="KW-0732">Signal</keyword>
<comment type="catalytic activity">
    <reaction evidence="1 6">
        <text>[protein]-peptidylproline (omega=180) = [protein]-peptidylproline (omega=0)</text>
        <dbReference type="Rhea" id="RHEA:16237"/>
        <dbReference type="Rhea" id="RHEA-COMP:10747"/>
        <dbReference type="Rhea" id="RHEA-COMP:10748"/>
        <dbReference type="ChEBI" id="CHEBI:83833"/>
        <dbReference type="ChEBI" id="CHEBI:83834"/>
        <dbReference type="EC" id="5.2.1.8"/>
    </reaction>
</comment>
<evidence type="ECO:0000259" key="7">
    <source>
        <dbReference type="PROSITE" id="PS50072"/>
    </source>
</evidence>
<feature type="domain" description="PPIase cyclophilin-type" evidence="7">
    <location>
        <begin position="34"/>
        <end position="197"/>
    </location>
</feature>
<dbReference type="PRINTS" id="PR00153">
    <property type="entry name" value="CSAPPISMRASE"/>
</dbReference>
<reference evidence="8 9" key="1">
    <citation type="submission" date="2014-02" db="EMBL/GenBank/DDBJ databases">
        <title>Transposable element dynamics among asymbiotic and ectomycorrhizal Amanita fungi.</title>
        <authorList>
            <consortium name="DOE Joint Genome Institute"/>
            <person name="Hess J."/>
            <person name="Skrede I."/>
            <person name="Wolfe B."/>
            <person name="LaButti K."/>
            <person name="Ohm R.A."/>
            <person name="Grigoriev I.V."/>
            <person name="Pringle A."/>
        </authorList>
    </citation>
    <scope>NUCLEOTIDE SEQUENCE [LARGE SCALE GENOMIC DNA]</scope>
    <source>
        <strain evidence="8 9">SKay4041</strain>
    </source>
</reference>
<dbReference type="GO" id="GO:0016018">
    <property type="term" value="F:cyclosporin A binding"/>
    <property type="evidence" value="ECO:0007669"/>
    <property type="project" value="TreeGrafter"/>
</dbReference>
<dbReference type="EMBL" id="KZ301972">
    <property type="protein sequence ID" value="PFH53655.1"/>
    <property type="molecule type" value="Genomic_DNA"/>
</dbReference>
<dbReference type="GO" id="GO:0006457">
    <property type="term" value="P:protein folding"/>
    <property type="evidence" value="ECO:0007669"/>
    <property type="project" value="InterPro"/>
</dbReference>
<evidence type="ECO:0000256" key="5">
    <source>
        <dbReference type="ARBA" id="ARBA00038340"/>
    </source>
</evidence>
<dbReference type="STRING" id="703135.A0A2A9NRP4"/>
<dbReference type="Gene3D" id="2.40.100.10">
    <property type="entry name" value="Cyclophilin-like"/>
    <property type="match status" value="1"/>
</dbReference>
<dbReference type="EC" id="5.2.1.8" evidence="6"/>
<sequence length="213" mass="23323">MLCRFSAFLFAAVAATFFIHSALAVEAKVTHQVYLEITTNNTIIGRIEIGLFGEVVPGTVANFRALVIRKGPNGNELDFGYKGSKFHRVIKNFMIQGGDLTRFFFQRQKSLYGGIFADENFELNHDQPGLLSMANSGKDTNGSQFFVTTAPASWLNRKHVVFGKVLNGMSVVHAIEGIPTGMMNKPLFDVIISDCGDLQESKEAPLQAAVTAT</sequence>
<keyword evidence="3 6" id="KW-0697">Rotamase</keyword>
<dbReference type="PANTHER" id="PTHR11071">
    <property type="entry name" value="PEPTIDYL-PROLYL CIS-TRANS ISOMERASE"/>
    <property type="match status" value="1"/>
</dbReference>
<feature type="signal peptide" evidence="6">
    <location>
        <begin position="1"/>
        <end position="24"/>
    </location>
</feature>
<dbReference type="PROSITE" id="PS00170">
    <property type="entry name" value="CSA_PPIASE_1"/>
    <property type="match status" value="1"/>
</dbReference>
<dbReference type="GO" id="GO:0005783">
    <property type="term" value="C:endoplasmic reticulum"/>
    <property type="evidence" value="ECO:0007669"/>
    <property type="project" value="TreeGrafter"/>
</dbReference>
<dbReference type="InterPro" id="IPR024936">
    <property type="entry name" value="Cyclophilin-type_PPIase"/>
</dbReference>
<keyword evidence="4 6" id="KW-0413">Isomerase</keyword>
<organism evidence="8 9">
    <name type="scientific">Amanita thiersii Skay4041</name>
    <dbReference type="NCBI Taxonomy" id="703135"/>
    <lineage>
        <taxon>Eukaryota</taxon>
        <taxon>Fungi</taxon>
        <taxon>Dikarya</taxon>
        <taxon>Basidiomycota</taxon>
        <taxon>Agaricomycotina</taxon>
        <taxon>Agaricomycetes</taxon>
        <taxon>Agaricomycetidae</taxon>
        <taxon>Agaricales</taxon>
        <taxon>Pluteineae</taxon>
        <taxon>Amanitaceae</taxon>
        <taxon>Amanita</taxon>
    </lineage>
</organism>
<evidence type="ECO:0000256" key="6">
    <source>
        <dbReference type="RuleBase" id="RU363019"/>
    </source>
</evidence>
<feature type="chain" id="PRO_5011826628" description="Peptidyl-prolyl cis-trans isomerase" evidence="6">
    <location>
        <begin position="25"/>
        <end position="213"/>
    </location>
</feature>
<comment type="function">
    <text evidence="6">PPIases accelerate the folding of proteins. It catalyzes the cis-trans isomerization of proline imidic peptide bonds in oligopeptides.</text>
</comment>
<gene>
    <name evidence="8" type="ORF">AMATHDRAFT_186965</name>
</gene>